<comment type="similarity">
    <text evidence="6">Belongs to the glycosyl hydrolase 24 family.</text>
</comment>
<dbReference type="PANTHER" id="PTHR38107:SF3">
    <property type="entry name" value="LYSOZYME RRRD-RELATED"/>
    <property type="match status" value="1"/>
</dbReference>
<dbReference type="HAMAP" id="MF_04110">
    <property type="entry name" value="ENDOLYSIN_T4"/>
    <property type="match status" value="1"/>
</dbReference>
<name>A0A1G9V7N1_9HYPH</name>
<evidence type="ECO:0000256" key="6">
    <source>
        <dbReference type="RuleBase" id="RU003788"/>
    </source>
</evidence>
<dbReference type="InterPro" id="IPR002196">
    <property type="entry name" value="Glyco_hydro_24"/>
</dbReference>
<dbReference type="InterPro" id="IPR023346">
    <property type="entry name" value="Lysozyme-like_dom_sf"/>
</dbReference>
<keyword evidence="5 6" id="KW-0326">Glycosidase</keyword>
<dbReference type="Pfam" id="PF00959">
    <property type="entry name" value="Phage_lysozyme"/>
    <property type="match status" value="1"/>
</dbReference>
<proteinExistence type="inferred from homology"/>
<evidence type="ECO:0000256" key="1">
    <source>
        <dbReference type="ARBA" id="ARBA00000632"/>
    </source>
</evidence>
<evidence type="ECO:0000256" key="4">
    <source>
        <dbReference type="ARBA" id="ARBA00022801"/>
    </source>
</evidence>
<accession>A0A1G9V7N1</accession>
<organism evidence="7 8">
    <name type="scientific">Methylobacterium phyllostachyos</name>
    <dbReference type="NCBI Taxonomy" id="582672"/>
    <lineage>
        <taxon>Bacteria</taxon>
        <taxon>Pseudomonadati</taxon>
        <taxon>Pseudomonadota</taxon>
        <taxon>Alphaproteobacteria</taxon>
        <taxon>Hyphomicrobiales</taxon>
        <taxon>Methylobacteriaceae</taxon>
        <taxon>Methylobacterium</taxon>
    </lineage>
</organism>
<dbReference type="CDD" id="cd16900">
    <property type="entry name" value="endolysin_R21-like"/>
    <property type="match status" value="1"/>
</dbReference>
<evidence type="ECO:0000256" key="3">
    <source>
        <dbReference type="ARBA" id="ARBA00022638"/>
    </source>
</evidence>
<evidence type="ECO:0000256" key="2">
    <source>
        <dbReference type="ARBA" id="ARBA00022529"/>
    </source>
</evidence>
<dbReference type="InterPro" id="IPR051018">
    <property type="entry name" value="Bacteriophage_GH24"/>
</dbReference>
<dbReference type="SUPFAM" id="SSF53955">
    <property type="entry name" value="Lysozyme-like"/>
    <property type="match status" value="1"/>
</dbReference>
<dbReference type="OrthoDB" id="5327667at2"/>
<dbReference type="RefSeq" id="WP_091714057.1">
    <property type="nucleotide sequence ID" value="NZ_FNHS01000003.1"/>
</dbReference>
<dbReference type="EMBL" id="FNHS01000003">
    <property type="protein sequence ID" value="SDM67885.1"/>
    <property type="molecule type" value="Genomic_DNA"/>
</dbReference>
<dbReference type="Proteomes" id="UP000198704">
    <property type="component" value="Unassembled WGS sequence"/>
</dbReference>
<keyword evidence="2 6" id="KW-0929">Antimicrobial</keyword>
<dbReference type="PANTHER" id="PTHR38107">
    <property type="match status" value="1"/>
</dbReference>
<evidence type="ECO:0000313" key="8">
    <source>
        <dbReference type="Proteomes" id="UP000198704"/>
    </source>
</evidence>
<evidence type="ECO:0000256" key="5">
    <source>
        <dbReference type="ARBA" id="ARBA00023295"/>
    </source>
</evidence>
<dbReference type="InterPro" id="IPR023347">
    <property type="entry name" value="Lysozyme_dom_sf"/>
</dbReference>
<dbReference type="Gene3D" id="1.10.530.40">
    <property type="match status" value="1"/>
</dbReference>
<dbReference type="GO" id="GO:0016998">
    <property type="term" value="P:cell wall macromolecule catabolic process"/>
    <property type="evidence" value="ECO:0007669"/>
    <property type="project" value="InterPro"/>
</dbReference>
<dbReference type="GO" id="GO:0003796">
    <property type="term" value="F:lysozyme activity"/>
    <property type="evidence" value="ECO:0007669"/>
    <property type="project" value="UniProtKB-EC"/>
</dbReference>
<dbReference type="EC" id="3.2.1.17" evidence="6"/>
<dbReference type="STRING" id="582672.SAMN05216360_10389"/>
<dbReference type="GO" id="GO:0009253">
    <property type="term" value="P:peptidoglycan catabolic process"/>
    <property type="evidence" value="ECO:0007669"/>
    <property type="project" value="InterPro"/>
</dbReference>
<keyword evidence="3 6" id="KW-0081">Bacteriolytic enzyme</keyword>
<dbReference type="AlphaFoldDB" id="A0A1G9V7N1"/>
<dbReference type="InterPro" id="IPR034690">
    <property type="entry name" value="Endolysin_T4_type"/>
</dbReference>
<gene>
    <name evidence="7" type="ORF">SAMN05216360_10389</name>
</gene>
<evidence type="ECO:0000313" key="7">
    <source>
        <dbReference type="EMBL" id="SDM67885.1"/>
    </source>
</evidence>
<keyword evidence="8" id="KW-1185">Reference proteome</keyword>
<keyword evidence="4 6" id="KW-0378">Hydrolase</keyword>
<protein>
    <recommendedName>
        <fullName evidence="6">Lysozyme</fullName>
        <ecNumber evidence="6">3.2.1.17</ecNumber>
    </recommendedName>
</protein>
<dbReference type="GO" id="GO:0031640">
    <property type="term" value="P:killing of cells of another organism"/>
    <property type="evidence" value="ECO:0007669"/>
    <property type="project" value="UniProtKB-KW"/>
</dbReference>
<sequence length="191" mass="20070">MAFSLSALFRPRPAAVAAPLPAGRVPSVPLKAPAARGTLRRRMVAGTAAAALAVTFVGTCEGTKLKAYRDIVGVPTICNGETRGVTMGMTTTKEECQAMLLKGLGEFEVDVLKCVPGLASAPDERLVAHVSLAYNIGAGAYCKSTVARRYNAGDIAGSCDAFDMWDKAGGRRVNGLAIRRNDEQVLCRKGL</sequence>
<dbReference type="GO" id="GO:0042742">
    <property type="term" value="P:defense response to bacterium"/>
    <property type="evidence" value="ECO:0007669"/>
    <property type="project" value="UniProtKB-KW"/>
</dbReference>
<dbReference type="HAMAP" id="MF_04136">
    <property type="entry name" value="SAR_ENDOLYSIN"/>
    <property type="match status" value="1"/>
</dbReference>
<reference evidence="8" key="1">
    <citation type="submission" date="2016-10" db="EMBL/GenBank/DDBJ databases">
        <authorList>
            <person name="Varghese N."/>
            <person name="Submissions S."/>
        </authorList>
    </citation>
    <scope>NUCLEOTIDE SEQUENCE [LARGE SCALE GENOMIC DNA]</scope>
    <source>
        <strain evidence="8">BL47</strain>
    </source>
</reference>
<comment type="catalytic activity">
    <reaction evidence="1 6">
        <text>Hydrolysis of (1-&gt;4)-beta-linkages between N-acetylmuramic acid and N-acetyl-D-glucosamine residues in a peptidoglycan and between N-acetyl-D-glucosamine residues in chitodextrins.</text>
        <dbReference type="EC" id="3.2.1.17"/>
    </reaction>
</comment>
<dbReference type="InterPro" id="IPR043688">
    <property type="entry name" value="SAR_endolysin-like"/>
</dbReference>